<keyword evidence="1" id="KW-0732">Signal</keyword>
<feature type="signal peptide" evidence="1">
    <location>
        <begin position="1"/>
        <end position="21"/>
    </location>
</feature>
<dbReference type="InterPro" id="IPR011047">
    <property type="entry name" value="Quinoprotein_ADH-like_sf"/>
</dbReference>
<dbReference type="EMBL" id="JACHWX010000002">
    <property type="protein sequence ID" value="MBB3054732.1"/>
    <property type="molecule type" value="Genomic_DNA"/>
</dbReference>
<dbReference type="OrthoDB" id="5557059at2"/>
<accession>A0A839SBL9</accession>
<comment type="caution">
    <text evidence="2">The sequence shown here is derived from an EMBL/GenBank/DDBJ whole genome shotgun (WGS) entry which is preliminary data.</text>
</comment>
<evidence type="ECO:0000256" key="1">
    <source>
        <dbReference type="SAM" id="SignalP"/>
    </source>
</evidence>
<evidence type="ECO:0008006" key="4">
    <source>
        <dbReference type="Google" id="ProtNLM"/>
    </source>
</evidence>
<evidence type="ECO:0000313" key="2">
    <source>
        <dbReference type="EMBL" id="MBB3054732.1"/>
    </source>
</evidence>
<dbReference type="InterPro" id="IPR015943">
    <property type="entry name" value="WD40/YVTN_repeat-like_dom_sf"/>
</dbReference>
<dbReference type="Proteomes" id="UP000539265">
    <property type="component" value="Unassembled WGS sequence"/>
</dbReference>
<organism evidence="2 3">
    <name type="scientific">Mucilaginibacter gotjawali</name>
    <dbReference type="NCBI Taxonomy" id="1550579"/>
    <lineage>
        <taxon>Bacteria</taxon>
        <taxon>Pseudomonadati</taxon>
        <taxon>Bacteroidota</taxon>
        <taxon>Sphingobacteriia</taxon>
        <taxon>Sphingobacteriales</taxon>
        <taxon>Sphingobacteriaceae</taxon>
        <taxon>Mucilaginibacter</taxon>
    </lineage>
</organism>
<dbReference type="Gene3D" id="2.130.10.10">
    <property type="entry name" value="YVTN repeat-like/Quinoprotein amine dehydrogenase"/>
    <property type="match status" value="1"/>
</dbReference>
<dbReference type="AlphaFoldDB" id="A0A839SBL9"/>
<reference evidence="2" key="1">
    <citation type="submission" date="2020-08" db="EMBL/GenBank/DDBJ databases">
        <title>Genomic Encyclopedia of Type Strains, Phase III (KMG-III): the genomes of soil and plant-associated and newly described type strains.</title>
        <authorList>
            <person name="Whitman W."/>
        </authorList>
    </citation>
    <scope>NUCLEOTIDE SEQUENCE [LARGE SCALE GENOMIC DNA]</scope>
    <source>
        <strain evidence="2">CECT 8628</strain>
    </source>
</reference>
<sequence>MIKNFSLLCLTVLLFCASCKKKDTNTTITPPPVKVVPNDQHISVLTQHNSNYRTGLNNQETKLTTSNVNTSTFGRLFSLNVDDQVYAQPLMYGNLTISGTKHNVVFIATVNNSVYAYDGDSGALYWHKNFSAAGMRAPKNTDMTGACGGQYQDFSGNMGIVGTPVIDSASQTMYFVARSTNSVTYLQYLHAVSLVDGSERSGSPVKITASVPGTGDGNVSGVVSFDPQRNNQRSALTLLNGVVYINFSSHCDWGPYHGWILGYNAGSLAQQIVYNDTPNGGDGGIWESGMGLSADPQGNLYAVVGNGTVGDNGDPTNLTNRGESTLKLTPTGSKLVVSSFYTPFNYQNLENNDLDYGTMGALLIPNSNCFFTGCKDGNMYVVDKDNMGGYSATTNQILQTISLSPNSNFHCQAAYYKGPSVEYVYVWPENDQLRAFPFNRTSNTFTLTNEKVSTVAGPTGQSGAVISVSSNGATAGTGILWASYASSGDAEHTVSPGILRAFDANDITKELWNNAQQQSDYAGSYAKFSSPLVANGHVYLPTFSSQVVVYGLK</sequence>
<dbReference type="SUPFAM" id="SSF50998">
    <property type="entry name" value="Quinoprotein alcohol dehydrogenase-like"/>
    <property type="match status" value="1"/>
</dbReference>
<keyword evidence="3" id="KW-1185">Reference proteome</keyword>
<feature type="chain" id="PRO_5032872990" description="Outer membrane protein assembly factor BamB" evidence="1">
    <location>
        <begin position="22"/>
        <end position="553"/>
    </location>
</feature>
<protein>
    <recommendedName>
        <fullName evidence="4">Outer membrane protein assembly factor BamB</fullName>
    </recommendedName>
</protein>
<dbReference type="RefSeq" id="WP_096356448.1">
    <property type="nucleotide sequence ID" value="NZ_AP017313.1"/>
</dbReference>
<gene>
    <name evidence="2" type="ORF">FHS11_001142</name>
</gene>
<name>A0A839SBL9_9SPHI</name>
<evidence type="ECO:0000313" key="3">
    <source>
        <dbReference type="Proteomes" id="UP000539265"/>
    </source>
</evidence>
<proteinExistence type="predicted"/>